<gene>
    <name evidence="9" type="ORF">CSTERTH_04985</name>
</gene>
<dbReference type="PROSITE" id="PS50928">
    <property type="entry name" value="ABC_TM1"/>
    <property type="match status" value="1"/>
</dbReference>
<evidence type="ECO:0000256" key="4">
    <source>
        <dbReference type="ARBA" id="ARBA00022692"/>
    </source>
</evidence>
<feature type="transmembrane region" description="Helical" evidence="7">
    <location>
        <begin position="611"/>
        <end position="631"/>
    </location>
</feature>
<dbReference type="CDD" id="cd06261">
    <property type="entry name" value="TM_PBP2"/>
    <property type="match status" value="1"/>
</dbReference>
<keyword evidence="2 7" id="KW-0813">Transport</keyword>
<proteinExistence type="inferred from homology"/>
<dbReference type="GO" id="GO:0055085">
    <property type="term" value="P:transmembrane transport"/>
    <property type="evidence" value="ECO:0007669"/>
    <property type="project" value="InterPro"/>
</dbReference>
<dbReference type="Gene3D" id="1.10.3720.10">
    <property type="entry name" value="MetI-like"/>
    <property type="match status" value="1"/>
</dbReference>
<dbReference type="InterPro" id="IPR035906">
    <property type="entry name" value="MetI-like_sf"/>
</dbReference>
<feature type="transmembrane region" description="Helical" evidence="7">
    <location>
        <begin position="469"/>
        <end position="495"/>
    </location>
</feature>
<dbReference type="InterPro" id="IPR041522">
    <property type="entry name" value="CdaR_GGDEF"/>
</dbReference>
<dbReference type="OrthoDB" id="4319190at2"/>
<name>A0A1B1YCE7_THEST</name>
<comment type="similarity">
    <text evidence="7">Belongs to the binding-protein-dependent transport system permease family.</text>
</comment>
<feature type="transmembrane region" description="Helical" evidence="7">
    <location>
        <begin position="409"/>
        <end position="428"/>
    </location>
</feature>
<feature type="transmembrane region" description="Helical" evidence="7">
    <location>
        <begin position="515"/>
        <end position="536"/>
    </location>
</feature>
<evidence type="ECO:0000256" key="1">
    <source>
        <dbReference type="ARBA" id="ARBA00004651"/>
    </source>
</evidence>
<keyword evidence="6 7" id="KW-0472">Membrane</keyword>
<keyword evidence="4 7" id="KW-0812">Transmembrane</keyword>
<dbReference type="InterPro" id="IPR000515">
    <property type="entry name" value="MetI-like"/>
</dbReference>
<evidence type="ECO:0000313" key="10">
    <source>
        <dbReference type="Proteomes" id="UP000092971"/>
    </source>
</evidence>
<accession>A0A1B1YCE7</accession>
<evidence type="ECO:0000256" key="2">
    <source>
        <dbReference type="ARBA" id="ARBA00022448"/>
    </source>
</evidence>
<comment type="subcellular location">
    <subcellularLocation>
        <location evidence="1 7">Cell membrane</location>
        <topology evidence="1 7">Multi-pass membrane protein</topology>
    </subcellularLocation>
</comment>
<evidence type="ECO:0000313" key="9">
    <source>
        <dbReference type="EMBL" id="ANW98441.1"/>
    </source>
</evidence>
<dbReference type="PANTHER" id="PTHR43227">
    <property type="entry name" value="BLL4140 PROTEIN"/>
    <property type="match status" value="1"/>
</dbReference>
<feature type="transmembrane region" description="Helical" evidence="7">
    <location>
        <begin position="663"/>
        <end position="684"/>
    </location>
</feature>
<feature type="transmembrane region" description="Helical" evidence="7">
    <location>
        <begin position="112"/>
        <end position="131"/>
    </location>
</feature>
<reference evidence="9 10" key="1">
    <citation type="submission" date="2016-02" db="EMBL/GenBank/DDBJ databases">
        <title>Comparison of Clostridium stercorarium subspecies using comparative genomics and transcriptomics.</title>
        <authorList>
            <person name="Schellenberg J."/>
            <person name="Thallinger G."/>
            <person name="Levin D.B."/>
            <person name="Zhang X."/>
            <person name="Alvare G."/>
            <person name="Fristensky B."/>
            <person name="Sparling R."/>
        </authorList>
    </citation>
    <scope>NUCLEOTIDE SEQUENCE [LARGE SCALE GENOMIC DNA]</scope>
    <source>
        <strain evidence="9 10">DSM 2910</strain>
    </source>
</reference>
<keyword evidence="3" id="KW-1003">Cell membrane</keyword>
<dbReference type="SUPFAM" id="SSF161098">
    <property type="entry name" value="MetI-like"/>
    <property type="match status" value="1"/>
</dbReference>
<dbReference type="AlphaFoldDB" id="A0A1B1YCE7"/>
<evidence type="ECO:0000256" key="3">
    <source>
        <dbReference type="ARBA" id="ARBA00022475"/>
    </source>
</evidence>
<feature type="domain" description="ABC transmembrane type-1" evidence="8">
    <location>
        <begin position="470"/>
        <end position="684"/>
    </location>
</feature>
<dbReference type="Proteomes" id="UP000092971">
    <property type="component" value="Chromosome"/>
</dbReference>
<dbReference type="PANTHER" id="PTHR43227:SF11">
    <property type="entry name" value="BLL4140 PROTEIN"/>
    <property type="match status" value="1"/>
</dbReference>
<dbReference type="InterPro" id="IPR050809">
    <property type="entry name" value="UgpAE/MalFG_permease"/>
</dbReference>
<evidence type="ECO:0000256" key="6">
    <source>
        <dbReference type="ARBA" id="ARBA00023136"/>
    </source>
</evidence>
<evidence type="ECO:0000256" key="5">
    <source>
        <dbReference type="ARBA" id="ARBA00022989"/>
    </source>
</evidence>
<sequence>MAEKKALLFIIKSTKIEELCKENDEKISRNIFITDSDGNILFGISGSVVDYDLFDVVSGIDGGENEGFYFDTVDNGKYMIVYARSRYNDLIFTEIIPQSVAMSKVNNIKQMTCYMVALYFLIGIVSAVSFAKRNSEPFNELAGKLKPFLQKLNGMPDEKTNSDELEYIRNGVDYLKNTVQQTYYELKDIFLERLFNGSFNNLEDLKQAGEKLNLSMDGSFYCVAVMELLFSETWEENIKRKAVQNIYEEISRSLPDFVLGVNLRKFRINFLFTLQSNNKESMDNIMNFVLKVKSSIQRDGRVNAACGIGLVVPSLTDVQFSYEQAIFTLNNVAKKSLKIIQYGDLPDSTLENIFYYPIEMEHKLINSTKAVAELSQIYFYNGEGRVLKTEHTVARKNAYHLKRGIIRHWQLYLLAIPPVAYLIIFKYVPLFGSIIAFKDYNFAKGILGSNWVGTKHFVKFFRSPQFKTLMVNTIGLSLYQIVAGILPPILLAVALNYARNRIFKKTVQMVTYMPYFISTVLIVGILSQLLSLNGLVNQVIKAMGLNPVHFMGEPKLFRTIYVFSGIWQNNGYNAVIYLAALASISPELYEAAIIDGASIWKRIYYIDIPSILPTAVILLILACGRVLSIGYEKVLLMQNNMNMQTSDIISTYVYRVGLVSMQYSYSTAIGLFQSVVSFILLVLVNRVSRKINETSLW</sequence>
<protein>
    <submittedName>
        <fullName evidence="9">Sugar ABC transporter permease</fullName>
    </submittedName>
</protein>
<dbReference type="RefSeq" id="WP_015358741.1">
    <property type="nucleotide sequence ID" value="NZ_CP014672.1"/>
</dbReference>
<dbReference type="Pfam" id="PF17853">
    <property type="entry name" value="GGDEF_2"/>
    <property type="match status" value="1"/>
</dbReference>
<keyword evidence="5 7" id="KW-1133">Transmembrane helix</keyword>
<organism evidence="9 10">
    <name type="scientific">Thermoclostridium stercorarium subsp. thermolacticum DSM 2910</name>
    <dbReference type="NCBI Taxonomy" id="1121336"/>
    <lineage>
        <taxon>Bacteria</taxon>
        <taxon>Bacillati</taxon>
        <taxon>Bacillota</taxon>
        <taxon>Clostridia</taxon>
        <taxon>Eubacteriales</taxon>
        <taxon>Oscillospiraceae</taxon>
        <taxon>Thermoclostridium</taxon>
    </lineage>
</organism>
<evidence type="ECO:0000256" key="7">
    <source>
        <dbReference type="RuleBase" id="RU363032"/>
    </source>
</evidence>
<dbReference type="GO" id="GO:0005886">
    <property type="term" value="C:plasma membrane"/>
    <property type="evidence" value="ECO:0007669"/>
    <property type="project" value="UniProtKB-SubCell"/>
</dbReference>
<evidence type="ECO:0000259" key="8">
    <source>
        <dbReference type="PROSITE" id="PS50928"/>
    </source>
</evidence>
<dbReference type="Pfam" id="PF00528">
    <property type="entry name" value="BPD_transp_1"/>
    <property type="match status" value="1"/>
</dbReference>
<dbReference type="EMBL" id="CP014672">
    <property type="protein sequence ID" value="ANW98441.1"/>
    <property type="molecule type" value="Genomic_DNA"/>
</dbReference>